<comment type="caution">
    <text evidence="2">The sequence shown here is derived from an EMBL/GenBank/DDBJ whole genome shotgun (WGS) entry which is preliminary data.</text>
</comment>
<dbReference type="SUPFAM" id="SSF50800">
    <property type="entry name" value="PK beta-barrel domain-like"/>
    <property type="match status" value="1"/>
</dbReference>
<reference evidence="2" key="1">
    <citation type="submission" date="2022-11" db="EMBL/GenBank/DDBJ databases">
        <title>Biodiversity and phylogenetic relationships of bacteria.</title>
        <authorList>
            <person name="Machado R.A.R."/>
            <person name="Bhat A."/>
            <person name="Loulou A."/>
            <person name="Kallel S."/>
        </authorList>
    </citation>
    <scope>NUCLEOTIDE SEQUENCE</scope>
    <source>
        <strain evidence="2">K-TC2</strain>
    </source>
</reference>
<dbReference type="PANTHER" id="PTHR36930:SF1">
    <property type="entry name" value="MOSC DOMAIN-CONTAINING PROTEIN"/>
    <property type="match status" value="1"/>
</dbReference>
<dbReference type="Proteomes" id="UP001144805">
    <property type="component" value="Unassembled WGS sequence"/>
</dbReference>
<gene>
    <name evidence="2" type="ORF">OSH07_05345</name>
</gene>
<dbReference type="GO" id="GO:0030151">
    <property type="term" value="F:molybdenum ion binding"/>
    <property type="evidence" value="ECO:0007669"/>
    <property type="project" value="InterPro"/>
</dbReference>
<dbReference type="RefSeq" id="WP_266337582.1">
    <property type="nucleotide sequence ID" value="NZ_JAPKNK010000002.1"/>
</dbReference>
<dbReference type="GO" id="GO:0003824">
    <property type="term" value="F:catalytic activity"/>
    <property type="evidence" value="ECO:0007669"/>
    <property type="project" value="InterPro"/>
</dbReference>
<evidence type="ECO:0000313" key="2">
    <source>
        <dbReference type="EMBL" id="MCX5568609.1"/>
    </source>
</evidence>
<organism evidence="2 3">
    <name type="scientific">Kaistia nematophila</name>
    <dbReference type="NCBI Taxonomy" id="2994654"/>
    <lineage>
        <taxon>Bacteria</taxon>
        <taxon>Pseudomonadati</taxon>
        <taxon>Pseudomonadota</taxon>
        <taxon>Alphaproteobacteria</taxon>
        <taxon>Hyphomicrobiales</taxon>
        <taxon>Kaistiaceae</taxon>
        <taxon>Kaistia</taxon>
    </lineage>
</organism>
<keyword evidence="3" id="KW-1185">Reference proteome</keyword>
<dbReference type="InterPro" id="IPR011037">
    <property type="entry name" value="Pyrv_Knase-like_insert_dom_sf"/>
</dbReference>
<evidence type="ECO:0000313" key="3">
    <source>
        <dbReference type="Proteomes" id="UP001144805"/>
    </source>
</evidence>
<dbReference type="GO" id="GO:0030170">
    <property type="term" value="F:pyridoxal phosphate binding"/>
    <property type="evidence" value="ECO:0007669"/>
    <property type="project" value="InterPro"/>
</dbReference>
<protein>
    <submittedName>
        <fullName evidence="2">MOSC domain-containing protein</fullName>
    </submittedName>
</protein>
<dbReference type="InterPro" id="IPR005302">
    <property type="entry name" value="MoCF_Sase_C"/>
</dbReference>
<dbReference type="EMBL" id="JAPKNK010000002">
    <property type="protein sequence ID" value="MCX5568609.1"/>
    <property type="molecule type" value="Genomic_DNA"/>
</dbReference>
<name>A0A9X3IJI7_9HYPH</name>
<dbReference type="InterPro" id="IPR052716">
    <property type="entry name" value="MOSC_domain"/>
</dbReference>
<sequence>MESRVVAVALSPTHSFSKALQAEIRLIAGMGVEGDAHMGETVKHRSRVAQDPTQPNLRQVHLVHAELLDELQAGGFAVGPGTIGENVTTRDIDLLGLPRGALLRLGPDAVVEVTGLRNPCIQLDHYQKGLTSATLDRDADGNLIRKAGVMGIVKAGGVVRPEDRIRVVLPTGPHQALERV</sequence>
<proteinExistence type="predicted"/>
<feature type="domain" description="MOSC" evidence="1">
    <location>
        <begin position="18"/>
        <end position="168"/>
    </location>
</feature>
<dbReference type="Pfam" id="PF03473">
    <property type="entry name" value="MOSC"/>
    <property type="match status" value="1"/>
</dbReference>
<dbReference type="PANTHER" id="PTHR36930">
    <property type="entry name" value="METAL-SULFUR CLUSTER BIOSYNTHESIS PROTEINS YUAD-RELATED"/>
    <property type="match status" value="1"/>
</dbReference>
<dbReference type="Gene3D" id="2.40.33.20">
    <property type="entry name" value="PK beta-barrel domain-like"/>
    <property type="match status" value="1"/>
</dbReference>
<accession>A0A9X3IJI7</accession>
<evidence type="ECO:0000259" key="1">
    <source>
        <dbReference type="PROSITE" id="PS51340"/>
    </source>
</evidence>
<dbReference type="AlphaFoldDB" id="A0A9X3IJI7"/>
<dbReference type="PROSITE" id="PS51340">
    <property type="entry name" value="MOSC"/>
    <property type="match status" value="1"/>
</dbReference>